<evidence type="ECO:0000256" key="2">
    <source>
        <dbReference type="ARBA" id="ARBA00004174"/>
    </source>
</evidence>
<dbReference type="PRINTS" id="PR00385">
    <property type="entry name" value="P450"/>
</dbReference>
<keyword evidence="7" id="KW-0256">Endoplasmic reticulum</keyword>
<evidence type="ECO:0000313" key="16">
    <source>
        <dbReference type="WBParaSite" id="ACRNAN_scaffold14264.g32925.t1"/>
    </source>
</evidence>
<dbReference type="PANTHER" id="PTHR24300">
    <property type="entry name" value="CYTOCHROME P450 508A4-RELATED"/>
    <property type="match status" value="1"/>
</dbReference>
<dbReference type="InterPro" id="IPR050182">
    <property type="entry name" value="Cytochrome_P450_fam2"/>
</dbReference>
<dbReference type="InterPro" id="IPR017972">
    <property type="entry name" value="Cyt_P450_CS"/>
</dbReference>
<dbReference type="GO" id="GO:0020037">
    <property type="term" value="F:heme binding"/>
    <property type="evidence" value="ECO:0007669"/>
    <property type="project" value="InterPro"/>
</dbReference>
<evidence type="ECO:0000256" key="14">
    <source>
        <dbReference type="RuleBase" id="RU000461"/>
    </source>
</evidence>
<dbReference type="InterPro" id="IPR001128">
    <property type="entry name" value="Cyt_P450"/>
</dbReference>
<evidence type="ECO:0000256" key="8">
    <source>
        <dbReference type="ARBA" id="ARBA00022848"/>
    </source>
</evidence>
<dbReference type="PANTHER" id="PTHR24300:SF338">
    <property type="entry name" value="CYTOCHROME P450 CYP36A1-RELATED"/>
    <property type="match status" value="1"/>
</dbReference>
<evidence type="ECO:0000256" key="9">
    <source>
        <dbReference type="ARBA" id="ARBA00023002"/>
    </source>
</evidence>
<dbReference type="FunFam" id="1.10.630.10:FF:000238">
    <property type="entry name" value="Cytochrome P450 2A6"/>
    <property type="match status" value="1"/>
</dbReference>
<reference evidence="16" key="1">
    <citation type="submission" date="2022-11" db="UniProtKB">
        <authorList>
            <consortium name="WormBaseParasite"/>
        </authorList>
    </citation>
    <scope>IDENTIFICATION</scope>
</reference>
<comment type="subcellular location">
    <subcellularLocation>
        <location evidence="3">Endoplasmic reticulum membrane</location>
        <topology evidence="3">Peripheral membrane protein</topology>
    </subcellularLocation>
    <subcellularLocation>
        <location evidence="2">Microsome membrane</location>
        <topology evidence="2">Peripheral membrane protein</topology>
    </subcellularLocation>
</comment>
<evidence type="ECO:0000256" key="13">
    <source>
        <dbReference type="PIRSR" id="PIRSR602401-1"/>
    </source>
</evidence>
<evidence type="ECO:0000256" key="1">
    <source>
        <dbReference type="ARBA" id="ARBA00001971"/>
    </source>
</evidence>
<dbReference type="GO" id="GO:0006082">
    <property type="term" value="P:organic acid metabolic process"/>
    <property type="evidence" value="ECO:0007669"/>
    <property type="project" value="TreeGrafter"/>
</dbReference>
<dbReference type="GO" id="GO:0005506">
    <property type="term" value="F:iron ion binding"/>
    <property type="evidence" value="ECO:0007669"/>
    <property type="project" value="InterPro"/>
</dbReference>
<accession>A0A914CUN3</accession>
<evidence type="ECO:0000256" key="10">
    <source>
        <dbReference type="ARBA" id="ARBA00023004"/>
    </source>
</evidence>
<dbReference type="InterPro" id="IPR036396">
    <property type="entry name" value="Cyt_P450_sf"/>
</dbReference>
<keyword evidence="8" id="KW-0492">Microsome</keyword>
<evidence type="ECO:0000256" key="7">
    <source>
        <dbReference type="ARBA" id="ARBA00022824"/>
    </source>
</evidence>
<evidence type="ECO:0000256" key="12">
    <source>
        <dbReference type="ARBA" id="ARBA00023136"/>
    </source>
</evidence>
<dbReference type="GO" id="GO:0005789">
    <property type="term" value="C:endoplasmic reticulum membrane"/>
    <property type="evidence" value="ECO:0007669"/>
    <property type="project" value="UniProtKB-SubCell"/>
</dbReference>
<evidence type="ECO:0000256" key="6">
    <source>
        <dbReference type="ARBA" id="ARBA00022723"/>
    </source>
</evidence>
<evidence type="ECO:0000256" key="4">
    <source>
        <dbReference type="ARBA" id="ARBA00010617"/>
    </source>
</evidence>
<evidence type="ECO:0000313" key="15">
    <source>
        <dbReference type="Proteomes" id="UP000887540"/>
    </source>
</evidence>
<keyword evidence="6 13" id="KW-0479">Metal-binding</keyword>
<feature type="binding site" description="axial binding residue" evidence="13">
    <location>
        <position position="217"/>
    </location>
    <ligand>
        <name>heme</name>
        <dbReference type="ChEBI" id="CHEBI:30413"/>
    </ligand>
    <ligandPart>
        <name>Fe</name>
        <dbReference type="ChEBI" id="CHEBI:18248"/>
    </ligandPart>
</feature>
<dbReference type="SUPFAM" id="SSF48264">
    <property type="entry name" value="Cytochrome P450"/>
    <property type="match status" value="1"/>
</dbReference>
<evidence type="ECO:0000256" key="11">
    <source>
        <dbReference type="ARBA" id="ARBA00023033"/>
    </source>
</evidence>
<evidence type="ECO:0000256" key="3">
    <source>
        <dbReference type="ARBA" id="ARBA00004406"/>
    </source>
</evidence>
<name>A0A914CUN3_9BILA</name>
<dbReference type="GO" id="GO:0016712">
    <property type="term" value="F:oxidoreductase activity, acting on paired donors, with incorporation or reduction of molecular oxygen, reduced flavin or flavoprotein as one donor, and incorporation of one atom of oxygen"/>
    <property type="evidence" value="ECO:0007669"/>
    <property type="project" value="TreeGrafter"/>
</dbReference>
<keyword evidence="5 13" id="KW-0349">Heme</keyword>
<organism evidence="15 16">
    <name type="scientific">Acrobeloides nanus</name>
    <dbReference type="NCBI Taxonomy" id="290746"/>
    <lineage>
        <taxon>Eukaryota</taxon>
        <taxon>Metazoa</taxon>
        <taxon>Ecdysozoa</taxon>
        <taxon>Nematoda</taxon>
        <taxon>Chromadorea</taxon>
        <taxon>Rhabditida</taxon>
        <taxon>Tylenchina</taxon>
        <taxon>Cephalobomorpha</taxon>
        <taxon>Cephaloboidea</taxon>
        <taxon>Cephalobidae</taxon>
        <taxon>Acrobeloides</taxon>
    </lineage>
</organism>
<dbReference type="PROSITE" id="PS00086">
    <property type="entry name" value="CYTOCHROME_P450"/>
    <property type="match status" value="1"/>
</dbReference>
<keyword evidence="12" id="KW-0472">Membrane</keyword>
<dbReference type="InterPro" id="IPR002401">
    <property type="entry name" value="Cyt_P450_E_grp-I"/>
</dbReference>
<keyword evidence="15" id="KW-1185">Reference proteome</keyword>
<dbReference type="Proteomes" id="UP000887540">
    <property type="component" value="Unplaced"/>
</dbReference>
<dbReference type="GO" id="GO:0006805">
    <property type="term" value="P:xenobiotic metabolic process"/>
    <property type="evidence" value="ECO:0007669"/>
    <property type="project" value="TreeGrafter"/>
</dbReference>
<comment type="similarity">
    <text evidence="4 14">Belongs to the cytochrome P450 family.</text>
</comment>
<dbReference type="PRINTS" id="PR00463">
    <property type="entry name" value="EP450I"/>
</dbReference>
<protein>
    <submittedName>
        <fullName evidence="16">Cytochrome P450</fullName>
    </submittedName>
</protein>
<dbReference type="WBParaSite" id="ACRNAN_scaffold14264.g32925.t1">
    <property type="protein sequence ID" value="ACRNAN_scaffold14264.g32925.t1"/>
    <property type="gene ID" value="ACRNAN_scaffold14264.g32925"/>
</dbReference>
<comment type="cofactor">
    <cofactor evidence="1 13">
        <name>heme</name>
        <dbReference type="ChEBI" id="CHEBI:30413"/>
    </cofactor>
</comment>
<dbReference type="Gene3D" id="1.10.630.10">
    <property type="entry name" value="Cytochrome P450"/>
    <property type="match status" value="1"/>
</dbReference>
<proteinExistence type="inferred from homology"/>
<evidence type="ECO:0000256" key="5">
    <source>
        <dbReference type="ARBA" id="ARBA00022617"/>
    </source>
</evidence>
<dbReference type="Pfam" id="PF00067">
    <property type="entry name" value="p450"/>
    <property type="match status" value="1"/>
</dbReference>
<keyword evidence="9 14" id="KW-0560">Oxidoreductase</keyword>
<sequence>MLDRIFGGGYKKGLEKNDEILEFLRKEVDEHKKTIDYENEPRDYIDAFLKEMHRREKENNLEEFTEHQLLISIYDLFSAGLDTTATTSRTFILYMLNYPEIQAKIHSELDDVIGRENSITMSDQSRLPYLNAAIQELQRIAVLLPLGVQHIVLEDVNMEGYKIPKGTTVVPQFQSVHLDEELYPNPELFDPERHLDKNGAFIKDDRIIPFSLGKRACLGESLAKMELFLFLSHLLQKFEFRPEISGKIPPIEYNTVFLRSPKAFKCCAFPRN</sequence>
<dbReference type="AlphaFoldDB" id="A0A914CUN3"/>
<keyword evidence="10 13" id="KW-0408">Iron</keyword>
<keyword evidence="11 14" id="KW-0503">Monooxygenase</keyword>